<evidence type="ECO:0000313" key="1">
    <source>
        <dbReference type="EMBL" id="CAH0374565.1"/>
    </source>
</evidence>
<comment type="caution">
    <text evidence="1">The sequence shown here is derived from an EMBL/GenBank/DDBJ whole genome shotgun (WGS) entry which is preliminary data.</text>
</comment>
<dbReference type="AlphaFoldDB" id="A0A8J2WNR4"/>
<reference evidence="1" key="1">
    <citation type="submission" date="2021-11" db="EMBL/GenBank/DDBJ databases">
        <authorList>
            <consortium name="Genoscope - CEA"/>
            <person name="William W."/>
        </authorList>
    </citation>
    <scope>NUCLEOTIDE SEQUENCE</scope>
</reference>
<dbReference type="EMBL" id="CAKKNE010000004">
    <property type="protein sequence ID" value="CAH0374565.1"/>
    <property type="molecule type" value="Genomic_DNA"/>
</dbReference>
<organism evidence="1 2">
    <name type="scientific">Pelagomonas calceolata</name>
    <dbReference type="NCBI Taxonomy" id="35677"/>
    <lineage>
        <taxon>Eukaryota</taxon>
        <taxon>Sar</taxon>
        <taxon>Stramenopiles</taxon>
        <taxon>Ochrophyta</taxon>
        <taxon>Pelagophyceae</taxon>
        <taxon>Pelagomonadales</taxon>
        <taxon>Pelagomonadaceae</taxon>
        <taxon>Pelagomonas</taxon>
    </lineage>
</organism>
<accession>A0A8J2WNR4</accession>
<protein>
    <submittedName>
        <fullName evidence="1">Uncharacterized protein</fullName>
    </submittedName>
</protein>
<name>A0A8J2WNR4_9STRA</name>
<gene>
    <name evidence="1" type="ORF">PECAL_4P18600</name>
</gene>
<keyword evidence="2" id="KW-1185">Reference proteome</keyword>
<dbReference type="Proteomes" id="UP000789595">
    <property type="component" value="Unassembled WGS sequence"/>
</dbReference>
<evidence type="ECO:0000313" key="2">
    <source>
        <dbReference type="Proteomes" id="UP000789595"/>
    </source>
</evidence>
<proteinExistence type="predicted"/>
<sequence>MKPSPPSSRLPRWATGAGLLVLLPVAGWALGRRFAQARCSETATLLGSDPRLAKHAAQTREARGEAVFPLAWPARAKMHKREPEPLYNAPNPTQRVAFVVAGGLRTFANANAHRSLFWHGLRALGGSVEAIFVVSTDHGWHSDGRDFLRRSHHADRAKIRDAIAAFDPVHVEVHSNADCSNETIARRIACCPAGNPDSRVPQTYPRLQAYWLAASLDVVRARERAVGRPYDWVASIRPDLVLLEPLPVLANLAPTRLYVAAKTFTTSNIWDVLFLVPRALVADFGASFAAVRDACHSEALETQLRDEWRTRGVPYQAYPFAATLLRNEGHLDCGYFRHTALDLFGSSRGRAGGAAVDHEQWCGEISGRISGGAALFPPVNWTRTTKTKPS</sequence>